<evidence type="ECO:0000256" key="1">
    <source>
        <dbReference type="SAM" id="MobiDB-lite"/>
    </source>
</evidence>
<comment type="caution">
    <text evidence="2">The sequence shown here is derived from an EMBL/GenBank/DDBJ whole genome shotgun (WGS) entry which is preliminary data.</text>
</comment>
<protein>
    <submittedName>
        <fullName evidence="2">Uncharacterized protein</fullName>
    </submittedName>
</protein>
<proteinExistence type="predicted"/>
<dbReference type="EMBL" id="JAIWYP010000008">
    <property type="protein sequence ID" value="KAH3788555.1"/>
    <property type="molecule type" value="Genomic_DNA"/>
</dbReference>
<feature type="region of interest" description="Disordered" evidence="1">
    <location>
        <begin position="1"/>
        <end position="20"/>
    </location>
</feature>
<sequence length="57" mass="6373">MQVAEQVKTSGSVKCHDGQNQNDRARMQGFENCNHCSVILHSIDRRKEGEADCKPVS</sequence>
<evidence type="ECO:0000313" key="2">
    <source>
        <dbReference type="EMBL" id="KAH3788555.1"/>
    </source>
</evidence>
<accession>A0A9D4IVP8</accession>
<evidence type="ECO:0000313" key="3">
    <source>
        <dbReference type="Proteomes" id="UP000828390"/>
    </source>
</evidence>
<name>A0A9D4IVP8_DREPO</name>
<reference evidence="2" key="1">
    <citation type="journal article" date="2019" name="bioRxiv">
        <title>The Genome of the Zebra Mussel, Dreissena polymorpha: A Resource for Invasive Species Research.</title>
        <authorList>
            <person name="McCartney M.A."/>
            <person name="Auch B."/>
            <person name="Kono T."/>
            <person name="Mallez S."/>
            <person name="Zhang Y."/>
            <person name="Obille A."/>
            <person name="Becker A."/>
            <person name="Abrahante J.E."/>
            <person name="Garbe J."/>
            <person name="Badalamenti J.P."/>
            <person name="Herman A."/>
            <person name="Mangelson H."/>
            <person name="Liachko I."/>
            <person name="Sullivan S."/>
            <person name="Sone E.D."/>
            <person name="Koren S."/>
            <person name="Silverstein K.A.T."/>
            <person name="Beckman K.B."/>
            <person name="Gohl D.M."/>
        </authorList>
    </citation>
    <scope>NUCLEOTIDE SEQUENCE</scope>
    <source>
        <strain evidence="2">Duluth1</strain>
        <tissue evidence="2">Whole animal</tissue>
    </source>
</reference>
<keyword evidence="3" id="KW-1185">Reference proteome</keyword>
<feature type="compositionally biased region" description="Polar residues" evidence="1">
    <location>
        <begin position="7"/>
        <end position="20"/>
    </location>
</feature>
<dbReference type="Proteomes" id="UP000828390">
    <property type="component" value="Unassembled WGS sequence"/>
</dbReference>
<reference evidence="2" key="2">
    <citation type="submission" date="2020-11" db="EMBL/GenBank/DDBJ databases">
        <authorList>
            <person name="McCartney M.A."/>
            <person name="Auch B."/>
            <person name="Kono T."/>
            <person name="Mallez S."/>
            <person name="Becker A."/>
            <person name="Gohl D.M."/>
            <person name="Silverstein K.A.T."/>
            <person name="Koren S."/>
            <person name="Bechman K.B."/>
            <person name="Herman A."/>
            <person name="Abrahante J.E."/>
            <person name="Garbe J."/>
        </authorList>
    </citation>
    <scope>NUCLEOTIDE SEQUENCE</scope>
    <source>
        <strain evidence="2">Duluth1</strain>
        <tissue evidence="2">Whole animal</tissue>
    </source>
</reference>
<gene>
    <name evidence="2" type="ORF">DPMN_166700</name>
</gene>
<dbReference type="AlphaFoldDB" id="A0A9D4IVP8"/>
<organism evidence="2 3">
    <name type="scientific">Dreissena polymorpha</name>
    <name type="common">Zebra mussel</name>
    <name type="synonym">Mytilus polymorpha</name>
    <dbReference type="NCBI Taxonomy" id="45954"/>
    <lineage>
        <taxon>Eukaryota</taxon>
        <taxon>Metazoa</taxon>
        <taxon>Spiralia</taxon>
        <taxon>Lophotrochozoa</taxon>
        <taxon>Mollusca</taxon>
        <taxon>Bivalvia</taxon>
        <taxon>Autobranchia</taxon>
        <taxon>Heteroconchia</taxon>
        <taxon>Euheterodonta</taxon>
        <taxon>Imparidentia</taxon>
        <taxon>Neoheterodontei</taxon>
        <taxon>Myida</taxon>
        <taxon>Dreissenoidea</taxon>
        <taxon>Dreissenidae</taxon>
        <taxon>Dreissena</taxon>
    </lineage>
</organism>